<reference evidence="2" key="1">
    <citation type="submission" date="2013-02" db="EMBL/GenBank/DDBJ databases">
        <title>The Genome Sequence of Plasmodium falciparum Santa Lucia.</title>
        <authorList>
            <consortium name="The Broad Institute Genome Sequencing Platform"/>
            <consortium name="The Broad Institute Genome Sequencing Center for Infectious Disease"/>
            <person name="Neafsey D."/>
            <person name="Cheeseman I."/>
            <person name="Volkman S."/>
            <person name="Adams J."/>
            <person name="Walker B."/>
            <person name="Young S.K."/>
            <person name="Zeng Q."/>
            <person name="Gargeya S."/>
            <person name="Fitzgerald M."/>
            <person name="Haas B."/>
            <person name="Abouelleil A."/>
            <person name="Alvarado L."/>
            <person name="Arachchi H.M."/>
            <person name="Berlin A.M."/>
            <person name="Chapman S.B."/>
            <person name="Dewar J."/>
            <person name="Goldberg J."/>
            <person name="Griggs A."/>
            <person name="Gujja S."/>
            <person name="Hansen M."/>
            <person name="Howarth C."/>
            <person name="Imamovic A."/>
            <person name="Larimer J."/>
            <person name="McCowan C."/>
            <person name="Murphy C."/>
            <person name="Neiman D."/>
            <person name="Pearson M."/>
            <person name="Priest M."/>
            <person name="Roberts A."/>
            <person name="Saif S."/>
            <person name="Shea T."/>
            <person name="Sisk P."/>
            <person name="Sykes S."/>
            <person name="Wortman J."/>
            <person name="Nusbaum C."/>
            <person name="Birren B."/>
        </authorList>
    </citation>
    <scope>NUCLEOTIDE SEQUENCE [LARGE SCALE GENOMIC DNA]</scope>
    <source>
        <strain evidence="2">Santa Lucia</strain>
    </source>
</reference>
<sequence>MTNIMIILYYIILYYIILYYIILYYIILYYISLFGNKLLLRHKHFCKDKNNINIRIYGNIPHWTYKQNTIQITYFLTLQFEIMKTFKKNIKIKDMNIYTIHR</sequence>
<proteinExistence type="predicted"/>
<dbReference type="AlphaFoldDB" id="W7GCA9"/>
<keyword evidence="1" id="KW-1133">Transmembrane helix</keyword>
<evidence type="ECO:0000256" key="1">
    <source>
        <dbReference type="SAM" id="Phobius"/>
    </source>
</evidence>
<evidence type="ECO:0000313" key="2">
    <source>
        <dbReference type="EMBL" id="EUT92365.1"/>
    </source>
</evidence>
<feature type="transmembrane region" description="Helical" evidence="1">
    <location>
        <begin position="6"/>
        <end position="31"/>
    </location>
</feature>
<gene>
    <name evidence="2" type="ORF">PFAG_00502</name>
</gene>
<keyword evidence="1" id="KW-0812">Transmembrane</keyword>
<dbReference type="Proteomes" id="UP000030666">
    <property type="component" value="Unassembled WGS sequence"/>
</dbReference>
<accession>W7GCA9</accession>
<dbReference type="EMBL" id="KE123474">
    <property type="protein sequence ID" value="EUT92365.1"/>
    <property type="molecule type" value="Genomic_DNA"/>
</dbReference>
<name>W7GCA9_PLAFA</name>
<protein>
    <submittedName>
        <fullName evidence="2">Uncharacterized protein</fullName>
    </submittedName>
</protein>
<organism evidence="2">
    <name type="scientific">Plasmodium falciparum Santa Lucia</name>
    <dbReference type="NCBI Taxonomy" id="478859"/>
    <lineage>
        <taxon>Eukaryota</taxon>
        <taxon>Sar</taxon>
        <taxon>Alveolata</taxon>
        <taxon>Apicomplexa</taxon>
        <taxon>Aconoidasida</taxon>
        <taxon>Haemosporida</taxon>
        <taxon>Plasmodiidae</taxon>
        <taxon>Plasmodium</taxon>
        <taxon>Plasmodium (Laverania)</taxon>
    </lineage>
</organism>
<keyword evidence="1" id="KW-0472">Membrane</keyword>